<keyword evidence="3" id="KW-0813">Transport</keyword>
<evidence type="ECO:0000256" key="1">
    <source>
        <dbReference type="ARBA" id="ARBA00004651"/>
    </source>
</evidence>
<dbReference type="Proteomes" id="UP000316801">
    <property type="component" value="Unassembled WGS sequence"/>
</dbReference>
<dbReference type="PROSITE" id="PS50990">
    <property type="entry name" value="PEPTIDASE_C39"/>
    <property type="match status" value="1"/>
</dbReference>
<evidence type="ECO:0000259" key="13">
    <source>
        <dbReference type="PROSITE" id="PS50990"/>
    </source>
</evidence>
<dbReference type="SUPFAM" id="SSF90123">
    <property type="entry name" value="ABC transporter transmembrane region"/>
    <property type="match status" value="1"/>
</dbReference>
<evidence type="ECO:0000256" key="8">
    <source>
        <dbReference type="ARBA" id="ARBA00022989"/>
    </source>
</evidence>
<evidence type="ECO:0000256" key="3">
    <source>
        <dbReference type="ARBA" id="ARBA00022448"/>
    </source>
</evidence>
<dbReference type="CDD" id="cd18588">
    <property type="entry name" value="ABC_6TM_CyaB_HlyB_like"/>
    <property type="match status" value="1"/>
</dbReference>
<dbReference type="GO" id="GO:0030256">
    <property type="term" value="C:type I protein secretion system complex"/>
    <property type="evidence" value="ECO:0007669"/>
    <property type="project" value="InterPro"/>
</dbReference>
<dbReference type="InterPro" id="IPR003439">
    <property type="entry name" value="ABC_transporter-like_ATP-bd"/>
</dbReference>
<keyword evidence="7" id="KW-0067">ATP-binding</keyword>
<dbReference type="GO" id="GO:0008233">
    <property type="term" value="F:peptidase activity"/>
    <property type="evidence" value="ECO:0007669"/>
    <property type="project" value="InterPro"/>
</dbReference>
<dbReference type="PANTHER" id="PTHR24221">
    <property type="entry name" value="ATP-BINDING CASSETTE SUB-FAMILY B"/>
    <property type="match status" value="1"/>
</dbReference>
<dbReference type="PROSITE" id="PS50929">
    <property type="entry name" value="ABC_TM1F"/>
    <property type="match status" value="1"/>
</dbReference>
<keyword evidence="9 10" id="KW-0472">Membrane</keyword>
<comment type="caution">
    <text evidence="14">The sequence shown here is derived from an EMBL/GenBank/DDBJ whole genome shotgun (WGS) entry which is preliminary data.</text>
</comment>
<dbReference type="PANTHER" id="PTHR24221:SF647">
    <property type="entry name" value="BLL6336 PROTEIN"/>
    <property type="match status" value="1"/>
</dbReference>
<protein>
    <submittedName>
        <fullName evidence="14">Type I secretion system permease/ATPase</fullName>
    </submittedName>
</protein>
<feature type="domain" description="Peptidase C39" evidence="13">
    <location>
        <begin position="1"/>
        <end position="121"/>
    </location>
</feature>
<feature type="domain" description="ABC transmembrane type-1" evidence="12">
    <location>
        <begin position="153"/>
        <end position="432"/>
    </location>
</feature>
<dbReference type="InterPro" id="IPR005074">
    <property type="entry name" value="Peptidase_C39"/>
</dbReference>
<dbReference type="InterPro" id="IPR039421">
    <property type="entry name" value="Type_1_exporter"/>
</dbReference>
<keyword evidence="6" id="KW-0547">Nucleotide-binding</keyword>
<evidence type="ECO:0000256" key="5">
    <source>
        <dbReference type="ARBA" id="ARBA00022692"/>
    </source>
</evidence>
<evidence type="ECO:0000256" key="10">
    <source>
        <dbReference type="SAM" id="Phobius"/>
    </source>
</evidence>
<dbReference type="GO" id="GO:0006508">
    <property type="term" value="P:proteolysis"/>
    <property type="evidence" value="ECO:0007669"/>
    <property type="project" value="InterPro"/>
</dbReference>
<feature type="transmembrane region" description="Helical" evidence="10">
    <location>
        <begin position="187"/>
        <end position="211"/>
    </location>
</feature>
<feature type="transmembrane region" description="Helical" evidence="10">
    <location>
        <begin position="291"/>
        <end position="311"/>
    </location>
</feature>
<proteinExistence type="inferred from homology"/>
<feature type="domain" description="ABC transporter" evidence="11">
    <location>
        <begin position="465"/>
        <end position="700"/>
    </location>
</feature>
<dbReference type="Gene3D" id="3.40.50.300">
    <property type="entry name" value="P-loop containing nucleotide triphosphate hydrolases"/>
    <property type="match status" value="1"/>
</dbReference>
<keyword evidence="5 10" id="KW-0812">Transmembrane</keyword>
<dbReference type="InterPro" id="IPR027417">
    <property type="entry name" value="P-loop_NTPase"/>
</dbReference>
<evidence type="ECO:0000256" key="6">
    <source>
        <dbReference type="ARBA" id="ARBA00022741"/>
    </source>
</evidence>
<comment type="subcellular location">
    <subcellularLocation>
        <location evidence="1">Cell membrane</location>
        <topology evidence="1">Multi-pass membrane protein</topology>
    </subcellularLocation>
</comment>
<evidence type="ECO:0000256" key="4">
    <source>
        <dbReference type="ARBA" id="ARBA00022475"/>
    </source>
</evidence>
<dbReference type="Pfam" id="PF00664">
    <property type="entry name" value="ABC_membrane"/>
    <property type="match status" value="1"/>
</dbReference>
<evidence type="ECO:0000256" key="7">
    <source>
        <dbReference type="ARBA" id="ARBA00022840"/>
    </source>
</evidence>
<dbReference type="InterPro" id="IPR036640">
    <property type="entry name" value="ABC1_TM_sf"/>
</dbReference>
<dbReference type="Gene3D" id="1.20.1560.10">
    <property type="entry name" value="ABC transporter type 1, transmembrane domain"/>
    <property type="match status" value="1"/>
</dbReference>
<feature type="transmembrane region" description="Helical" evidence="10">
    <location>
        <begin position="153"/>
        <end position="175"/>
    </location>
</feature>
<dbReference type="NCBIfam" id="TIGR01846">
    <property type="entry name" value="type_I_sec_HlyB"/>
    <property type="match status" value="1"/>
</dbReference>
<dbReference type="InterPro" id="IPR010132">
    <property type="entry name" value="ATPase_T1SS_HlyB"/>
</dbReference>
<keyword evidence="8 10" id="KW-1133">Transmembrane helix</keyword>
<dbReference type="PROSITE" id="PS50893">
    <property type="entry name" value="ABC_TRANSPORTER_2"/>
    <property type="match status" value="1"/>
</dbReference>
<dbReference type="AlphaFoldDB" id="A0A549TFJ1"/>
<evidence type="ECO:0000313" key="14">
    <source>
        <dbReference type="EMBL" id="TRL41273.1"/>
    </source>
</evidence>
<dbReference type="SMART" id="SM00382">
    <property type="entry name" value="AAA"/>
    <property type="match status" value="1"/>
</dbReference>
<accession>A0A549TFJ1</accession>
<sequence length="705" mass="77250">MTTELPDSGAWALALVLHLNGIVTDPLRLWRDAGKAGPFDVTDVLRSAKGFPVKARRVVMTARRLERVPFPAILCLIDGSFAVAGKYVDGQVLVQFIDSAAPRLVPVAELMERTSGQFILLAKRAPVSDLARQFNLGWFLSAAAKYRFILGEVFFASFVLQLFALATPLIFQTVIDKVLVHRGYETLTVMVCGLALIALFDAVLSGLRTWLFAHTSNRMDVELGSRLFKHLVRLPLSYFEARRVGDSVARVRELETIRQFMTSTSMTLVLDLLFGTIFIGVMFLYSSTLAWIVTASLPLYALLSLSATPAFRKRLDEKFRRGAENQAFLVESITGIETIKAMAVEPHIQNRWEEQLSSYVSASFSAAQLGNGASQVANLLNKGLTALILYIGAGLVIANRMTVGELVAFNMLAGQVSGPILRLVQVWQDFHQVRLSVDRLGDILNTPVEPQGATAVSIQRIDGDIRFEDVTFRYAPGGRAVVRGLDLRVRAGQVVGIVGPSGSGKSTLAKLVQRLYQPESGRILIDDIDISLLDPAVLRRQIGVVLQDNILFNRTIRENIALADPTMSLERVMEAARMAGAHDFIAQMPLGYDTKVGERGVSMSGGQRQRIAIARALAGNPRILIFDEATSALDSESEAAIQANMSAICKGRTVLIIAHRLSTVRRADRILTIEEGCVVEDGTHETLVAGDGRYSSLFRLQAGLR</sequence>
<feature type="transmembrane region" description="Helical" evidence="10">
    <location>
        <begin position="268"/>
        <end position="285"/>
    </location>
</feature>
<dbReference type="RefSeq" id="WP_142881214.1">
    <property type="nucleotide sequence ID" value="NZ_VJMG01000010.1"/>
</dbReference>
<evidence type="ECO:0000259" key="11">
    <source>
        <dbReference type="PROSITE" id="PS50893"/>
    </source>
</evidence>
<dbReference type="FunFam" id="1.20.1560.10:FF:000056">
    <property type="entry name" value="Alpha-hemolysin translocation ATP-binding protein HlyB"/>
    <property type="match status" value="1"/>
</dbReference>
<dbReference type="InterPro" id="IPR017871">
    <property type="entry name" value="ABC_transporter-like_CS"/>
</dbReference>
<reference evidence="14 15" key="1">
    <citation type="submission" date="2019-07" db="EMBL/GenBank/DDBJ databases">
        <title>Ln-dependent methylotrophs.</title>
        <authorList>
            <person name="Tani A."/>
        </authorList>
    </citation>
    <scope>NUCLEOTIDE SEQUENCE [LARGE SCALE GENOMIC DNA]</scope>
    <source>
        <strain evidence="14 15">SM12</strain>
    </source>
</reference>
<dbReference type="EMBL" id="VJMG01000010">
    <property type="protein sequence ID" value="TRL41273.1"/>
    <property type="molecule type" value="Genomic_DNA"/>
</dbReference>
<dbReference type="GO" id="GO:0005524">
    <property type="term" value="F:ATP binding"/>
    <property type="evidence" value="ECO:0007669"/>
    <property type="project" value="UniProtKB-KW"/>
</dbReference>
<evidence type="ECO:0000259" key="12">
    <source>
        <dbReference type="PROSITE" id="PS50929"/>
    </source>
</evidence>
<dbReference type="SUPFAM" id="SSF52540">
    <property type="entry name" value="P-loop containing nucleoside triphosphate hydrolases"/>
    <property type="match status" value="1"/>
</dbReference>
<evidence type="ECO:0000256" key="2">
    <source>
        <dbReference type="ARBA" id="ARBA00005417"/>
    </source>
</evidence>
<dbReference type="GO" id="GO:0140359">
    <property type="term" value="F:ABC-type transporter activity"/>
    <property type="evidence" value="ECO:0007669"/>
    <property type="project" value="InterPro"/>
</dbReference>
<dbReference type="Pfam" id="PF00005">
    <property type="entry name" value="ABC_tran"/>
    <property type="match status" value="1"/>
</dbReference>
<dbReference type="GO" id="GO:0005886">
    <property type="term" value="C:plasma membrane"/>
    <property type="evidence" value="ECO:0007669"/>
    <property type="project" value="UniProtKB-SubCell"/>
</dbReference>
<dbReference type="PROSITE" id="PS00211">
    <property type="entry name" value="ABC_TRANSPORTER_1"/>
    <property type="match status" value="1"/>
</dbReference>
<keyword evidence="15" id="KW-1185">Reference proteome</keyword>
<evidence type="ECO:0000256" key="9">
    <source>
        <dbReference type="ARBA" id="ARBA00023136"/>
    </source>
</evidence>
<dbReference type="GO" id="GO:0034040">
    <property type="term" value="F:ATPase-coupled lipid transmembrane transporter activity"/>
    <property type="evidence" value="ECO:0007669"/>
    <property type="project" value="TreeGrafter"/>
</dbReference>
<organism evidence="14 15">
    <name type="scientific">Rhizobium straminoryzae</name>
    <dbReference type="NCBI Taxonomy" id="1387186"/>
    <lineage>
        <taxon>Bacteria</taxon>
        <taxon>Pseudomonadati</taxon>
        <taxon>Pseudomonadota</taxon>
        <taxon>Alphaproteobacteria</taxon>
        <taxon>Hyphomicrobiales</taxon>
        <taxon>Rhizobiaceae</taxon>
        <taxon>Rhizobium/Agrobacterium group</taxon>
        <taxon>Rhizobium</taxon>
    </lineage>
</organism>
<evidence type="ECO:0000313" key="15">
    <source>
        <dbReference type="Proteomes" id="UP000316801"/>
    </source>
</evidence>
<name>A0A549TFJ1_9HYPH</name>
<dbReference type="InterPro" id="IPR011527">
    <property type="entry name" value="ABC1_TM_dom"/>
</dbReference>
<dbReference type="FunFam" id="3.40.50.300:FF:000299">
    <property type="entry name" value="ABC transporter ATP-binding protein/permease"/>
    <property type="match status" value="1"/>
</dbReference>
<dbReference type="GO" id="GO:0016887">
    <property type="term" value="F:ATP hydrolysis activity"/>
    <property type="evidence" value="ECO:0007669"/>
    <property type="project" value="InterPro"/>
</dbReference>
<dbReference type="Gene3D" id="3.90.70.10">
    <property type="entry name" value="Cysteine proteinases"/>
    <property type="match status" value="1"/>
</dbReference>
<gene>
    <name evidence="14" type="ORF">FNA46_04890</name>
</gene>
<keyword evidence="4" id="KW-1003">Cell membrane</keyword>
<comment type="similarity">
    <text evidence="2">Belongs to the ABC transporter superfamily.</text>
</comment>
<dbReference type="InterPro" id="IPR003593">
    <property type="entry name" value="AAA+_ATPase"/>
</dbReference>
<dbReference type="GO" id="GO:0030253">
    <property type="term" value="P:protein secretion by the type I secretion system"/>
    <property type="evidence" value="ECO:0007669"/>
    <property type="project" value="InterPro"/>
</dbReference>